<dbReference type="InterPro" id="IPR036259">
    <property type="entry name" value="MFS_trans_sf"/>
</dbReference>
<dbReference type="EMBL" id="LN483142">
    <property type="protein sequence ID" value="CED83389.1"/>
    <property type="molecule type" value="Genomic_DNA"/>
</dbReference>
<evidence type="ECO:0000256" key="1">
    <source>
        <dbReference type="ARBA" id="ARBA00004141"/>
    </source>
</evidence>
<evidence type="ECO:0000256" key="4">
    <source>
        <dbReference type="ARBA" id="ARBA00022692"/>
    </source>
</evidence>
<comment type="subcellular location">
    <subcellularLocation>
        <location evidence="1">Membrane</location>
        <topology evidence="1">Multi-pass membrane protein</topology>
    </subcellularLocation>
</comment>
<keyword evidence="5 7" id="KW-1133">Transmembrane helix</keyword>
<evidence type="ECO:0000256" key="6">
    <source>
        <dbReference type="ARBA" id="ARBA00023136"/>
    </source>
</evidence>
<dbReference type="InterPro" id="IPR005828">
    <property type="entry name" value="MFS_sugar_transport-like"/>
</dbReference>
<evidence type="ECO:0000256" key="5">
    <source>
        <dbReference type="ARBA" id="ARBA00022989"/>
    </source>
</evidence>
<comment type="similarity">
    <text evidence="2">Belongs to the major facilitator superfamily. Sugar transporter (TC 2.A.1.1) family.</text>
</comment>
<feature type="transmembrane region" description="Helical" evidence="7">
    <location>
        <begin position="193"/>
        <end position="214"/>
    </location>
</feature>
<feature type="transmembrane region" description="Helical" evidence="7">
    <location>
        <begin position="421"/>
        <end position="438"/>
    </location>
</feature>
<dbReference type="InterPro" id="IPR020846">
    <property type="entry name" value="MFS_dom"/>
</dbReference>
<evidence type="ECO:0000256" key="3">
    <source>
        <dbReference type="ARBA" id="ARBA00022448"/>
    </source>
</evidence>
<dbReference type="Pfam" id="PF00083">
    <property type="entry name" value="Sugar_tr"/>
    <property type="match status" value="1"/>
</dbReference>
<evidence type="ECO:0000256" key="7">
    <source>
        <dbReference type="SAM" id="Phobius"/>
    </source>
</evidence>
<dbReference type="SUPFAM" id="SSF103473">
    <property type="entry name" value="MFS general substrate transporter"/>
    <property type="match status" value="1"/>
</dbReference>
<dbReference type="GO" id="GO:0005351">
    <property type="term" value="F:carbohydrate:proton symporter activity"/>
    <property type="evidence" value="ECO:0007669"/>
    <property type="project" value="TreeGrafter"/>
</dbReference>
<feature type="transmembrane region" description="Helical" evidence="7">
    <location>
        <begin position="353"/>
        <end position="375"/>
    </location>
</feature>
<reference evidence="9" key="1">
    <citation type="submission" date="2014-08" db="EMBL/GenBank/DDBJ databases">
        <authorList>
            <person name="Sharma Rahul"/>
            <person name="Thines Marco"/>
        </authorList>
    </citation>
    <scope>NUCLEOTIDE SEQUENCE</scope>
</reference>
<sequence>MHTPDWKKIPNASDHLKWYENKGKLKLDFFLSIIFVGMVLNGFDGTIISRILALDVWTEDIGNPSASQIGVLNAVPYMSGFVVGPFITWLDSRYGRRWGLRFYGYTMIIGTVIGCVAGLDGVNGYGLFVTSRFIIGFGLASFLMTSLIVVQEISHPRSRSIVAASWDSYWILGSVIASFLIFGTSYIQNSWAWRIPYLVQLPMAFYIVIGVQFVPETPRFLMAKGREDEAFKFFVDYHGNGNPNDELVLYEFDLLKKTLQMEAENKEADWSMIIKNKGSLHRLSLAALMAFMTGLSGSSIVYYYYTEVLNLVGITDTTTQTGIGAGLSMFTWFCQIAAVYLDKRIGKKTVLLWVWPTLLLGLIGMCVSSGVFANTGADSKSAGIATVAMLWIYLGFFNFANPVLYSYPAEVQTYSLRSKGLLVWNTLNQCMGVYATWVDVVALESIGYKYYIVYMPLVIIQWCLAYRYMVETHSYTLEEITQAFDGPDAVVPIIDKIQSQELPAYDFKEPSVEDGLGVKAHIKPQVI</sequence>
<evidence type="ECO:0000256" key="2">
    <source>
        <dbReference type="ARBA" id="ARBA00010992"/>
    </source>
</evidence>
<dbReference type="Gene3D" id="1.20.1250.20">
    <property type="entry name" value="MFS general substrate transporter like domains"/>
    <property type="match status" value="1"/>
</dbReference>
<feature type="domain" description="Major facilitator superfamily (MFS) profile" evidence="8">
    <location>
        <begin position="30"/>
        <end position="473"/>
    </location>
</feature>
<feature type="transmembrane region" description="Helical" evidence="7">
    <location>
        <begin position="323"/>
        <end position="341"/>
    </location>
</feature>
<feature type="transmembrane region" description="Helical" evidence="7">
    <location>
        <begin position="125"/>
        <end position="149"/>
    </location>
</feature>
<dbReference type="InterPro" id="IPR050360">
    <property type="entry name" value="MFS_Sugar_Transporters"/>
</dbReference>
<proteinExistence type="inferred from homology"/>
<feature type="transmembrane region" description="Helical" evidence="7">
    <location>
        <begin position="283"/>
        <end position="303"/>
    </location>
</feature>
<dbReference type="GO" id="GO:0016020">
    <property type="term" value="C:membrane"/>
    <property type="evidence" value="ECO:0007669"/>
    <property type="project" value="UniProtKB-SubCell"/>
</dbReference>
<accession>A0A0F7SRR6</accession>
<organism evidence="9">
    <name type="scientific">Phaffia rhodozyma</name>
    <name type="common">Yeast</name>
    <name type="synonym">Xanthophyllomyces dendrorhous</name>
    <dbReference type="NCBI Taxonomy" id="264483"/>
    <lineage>
        <taxon>Eukaryota</taxon>
        <taxon>Fungi</taxon>
        <taxon>Dikarya</taxon>
        <taxon>Basidiomycota</taxon>
        <taxon>Agaricomycotina</taxon>
        <taxon>Tremellomycetes</taxon>
        <taxon>Cystofilobasidiales</taxon>
        <taxon>Mrakiaceae</taxon>
        <taxon>Phaffia</taxon>
    </lineage>
</organism>
<evidence type="ECO:0000259" key="8">
    <source>
        <dbReference type="PROSITE" id="PS50850"/>
    </source>
</evidence>
<feature type="transmembrane region" description="Helical" evidence="7">
    <location>
        <begin position="381"/>
        <end position="400"/>
    </location>
</feature>
<name>A0A0F7SRR6_PHARH</name>
<feature type="transmembrane region" description="Helical" evidence="7">
    <location>
        <begin position="169"/>
        <end position="187"/>
    </location>
</feature>
<keyword evidence="3" id="KW-0813">Transport</keyword>
<protein>
    <submittedName>
        <fullName evidence="9">Hexose transport-related protein</fullName>
    </submittedName>
</protein>
<feature type="transmembrane region" description="Helical" evidence="7">
    <location>
        <begin position="102"/>
        <end position="119"/>
    </location>
</feature>
<evidence type="ECO:0000313" key="9">
    <source>
        <dbReference type="EMBL" id="CED83389.1"/>
    </source>
</evidence>
<dbReference type="PROSITE" id="PS50850">
    <property type="entry name" value="MFS"/>
    <property type="match status" value="1"/>
</dbReference>
<dbReference type="AlphaFoldDB" id="A0A0F7SRR6"/>
<feature type="transmembrane region" description="Helical" evidence="7">
    <location>
        <begin position="450"/>
        <end position="469"/>
    </location>
</feature>
<dbReference type="PANTHER" id="PTHR48022:SF64">
    <property type="entry name" value="MAJOR FACILITATOR SUPERFAMILY (MFS) PROFILE DOMAIN-CONTAINING PROTEIN"/>
    <property type="match status" value="1"/>
</dbReference>
<keyword evidence="6 7" id="KW-0472">Membrane</keyword>
<dbReference type="PANTHER" id="PTHR48022">
    <property type="entry name" value="PLASTIDIC GLUCOSE TRANSPORTER 4"/>
    <property type="match status" value="1"/>
</dbReference>
<feature type="transmembrane region" description="Helical" evidence="7">
    <location>
        <begin position="27"/>
        <end position="49"/>
    </location>
</feature>
<dbReference type="FunFam" id="1.20.1250.20:FF:000134">
    <property type="entry name" value="MFS sugar transporter protein"/>
    <property type="match status" value="1"/>
</dbReference>
<keyword evidence="4 7" id="KW-0812">Transmembrane</keyword>
<feature type="transmembrane region" description="Helical" evidence="7">
    <location>
        <begin position="69"/>
        <end position="90"/>
    </location>
</feature>